<dbReference type="InterPro" id="IPR056906">
    <property type="entry name" value="ORF2/G2P_dom"/>
</dbReference>
<reference evidence="3 4" key="1">
    <citation type="submission" date="2018-04" db="EMBL/GenBank/DDBJ databases">
        <title>Genomic Encyclopedia of Type Strains, Phase IV (KMG-IV): sequencing the most valuable type-strain genomes for metagenomic binning, comparative biology and taxonomic classification.</title>
        <authorList>
            <person name="Goeker M."/>
        </authorList>
    </citation>
    <scope>NUCLEOTIDE SEQUENCE [LARGE SCALE GENOMIC DNA]</scope>
    <source>
        <strain evidence="3 4">DSM 104150</strain>
    </source>
</reference>
<comment type="caution">
    <text evidence="3">The sequence shown here is derived from an EMBL/GenBank/DDBJ whole genome shotgun (WGS) entry which is preliminary data.</text>
</comment>
<evidence type="ECO:0000313" key="4">
    <source>
        <dbReference type="Proteomes" id="UP000248330"/>
    </source>
</evidence>
<protein>
    <recommendedName>
        <fullName evidence="2">Replication-associated protein ORF2/G2P domain-containing protein</fullName>
    </recommendedName>
</protein>
<organism evidence="3 4">
    <name type="scientific">Sinimarinibacterium flocculans</name>
    <dbReference type="NCBI Taxonomy" id="985250"/>
    <lineage>
        <taxon>Bacteria</taxon>
        <taxon>Pseudomonadati</taxon>
        <taxon>Pseudomonadota</taxon>
        <taxon>Gammaproteobacteria</taxon>
        <taxon>Nevskiales</taxon>
        <taxon>Nevskiaceae</taxon>
        <taxon>Sinimarinibacterium</taxon>
    </lineage>
</organism>
<feature type="domain" description="Replication-associated protein ORF2/G2P" evidence="2">
    <location>
        <begin position="130"/>
        <end position="252"/>
    </location>
</feature>
<dbReference type="RefSeq" id="WP_146216684.1">
    <property type="nucleotide sequence ID" value="NZ_CAWNXA010000021.1"/>
</dbReference>
<evidence type="ECO:0000256" key="1">
    <source>
        <dbReference type="SAM" id="MobiDB-lite"/>
    </source>
</evidence>
<dbReference type="Pfam" id="PF23343">
    <property type="entry name" value="REP_ORF2-G2P"/>
    <property type="match status" value="1"/>
</dbReference>
<feature type="region of interest" description="Disordered" evidence="1">
    <location>
        <begin position="1"/>
        <end position="41"/>
    </location>
</feature>
<dbReference type="EMBL" id="QICN01000021">
    <property type="protein sequence ID" value="PXV63061.1"/>
    <property type="molecule type" value="Genomic_DNA"/>
</dbReference>
<sequence length="355" mass="40003">MSDGSIINGKPLPAHWARPHGLSEPRSYPDPSEPLSARRARQKAAKLAACYSYEDAAPAPEAPGLVSSETSHTKPDPVRDALRRVAALAEDPDAIEVTHQQARLNRLRKSVLLAANAHRDAAKHSGWSAAFFTLTTRPGVKVRPGDVSKCVNSLQMWARRKLKVRRLPVVWVAEMQPQRWNNGDKDAVHYHLLVWLPPSLKRRANALEKRGLKGSGVLPKLDAKRWWKWGKTNRDWVRRDPAAYIAKYVSKGGDYQFPKGLRLHGSGGFEPPVRAHLRFCRQPLWLREQLQHGEICDRAQGGGFISRLTGAFYPSPWRCVYWDGFKARFLKVTECNVNRIRQTLLGPQALELASC</sequence>
<keyword evidence="4" id="KW-1185">Reference proteome</keyword>
<proteinExistence type="predicted"/>
<accession>A0A318E1J6</accession>
<name>A0A318E1J6_9GAMM</name>
<dbReference type="OrthoDB" id="9129069at2"/>
<gene>
    <name evidence="3" type="ORF">C8D93_12110</name>
</gene>
<evidence type="ECO:0000313" key="3">
    <source>
        <dbReference type="EMBL" id="PXV63061.1"/>
    </source>
</evidence>
<evidence type="ECO:0000259" key="2">
    <source>
        <dbReference type="Pfam" id="PF23343"/>
    </source>
</evidence>
<dbReference type="Proteomes" id="UP000248330">
    <property type="component" value="Unassembled WGS sequence"/>
</dbReference>
<dbReference type="AlphaFoldDB" id="A0A318E1J6"/>